<reference evidence="2 3" key="1">
    <citation type="submission" date="2018-03" db="EMBL/GenBank/DDBJ databases">
        <title>Genomic Encyclopedia of Archaeal and Bacterial Type Strains, Phase II (KMG-II): from individual species to whole genera.</title>
        <authorList>
            <person name="Goeker M."/>
        </authorList>
    </citation>
    <scope>NUCLEOTIDE SEQUENCE [LARGE SCALE GENOMIC DNA]</scope>
    <source>
        <strain evidence="2 3">DSM 24859</strain>
    </source>
</reference>
<evidence type="ECO:0000313" key="3">
    <source>
        <dbReference type="Proteomes" id="UP000240971"/>
    </source>
</evidence>
<dbReference type="InterPro" id="IPR000595">
    <property type="entry name" value="cNMP-bd_dom"/>
</dbReference>
<feature type="domain" description="Cyclic nucleotide-binding" evidence="1">
    <location>
        <begin position="14"/>
        <end position="123"/>
    </location>
</feature>
<evidence type="ECO:0000313" key="2">
    <source>
        <dbReference type="EMBL" id="PSL49754.1"/>
    </source>
</evidence>
<dbReference type="RefSeq" id="WP_106526967.1">
    <property type="nucleotide sequence ID" value="NZ_PYAW01000001.1"/>
</dbReference>
<dbReference type="Gene3D" id="2.60.120.10">
    <property type="entry name" value="Jelly Rolls"/>
    <property type="match status" value="1"/>
</dbReference>
<accession>A0A2P8HUB5</accession>
<dbReference type="CDD" id="cd00038">
    <property type="entry name" value="CAP_ED"/>
    <property type="match status" value="1"/>
</dbReference>
<protein>
    <submittedName>
        <fullName evidence="2">CRP-like cAMP-binding protein</fullName>
    </submittedName>
</protein>
<dbReference type="EMBL" id="PYAW01000001">
    <property type="protein sequence ID" value="PSL49754.1"/>
    <property type="molecule type" value="Genomic_DNA"/>
</dbReference>
<evidence type="ECO:0000259" key="1">
    <source>
        <dbReference type="PROSITE" id="PS50042"/>
    </source>
</evidence>
<organism evidence="2 3">
    <name type="scientific">Chitinophaga niastensis</name>
    <dbReference type="NCBI Taxonomy" id="536980"/>
    <lineage>
        <taxon>Bacteria</taxon>
        <taxon>Pseudomonadati</taxon>
        <taxon>Bacteroidota</taxon>
        <taxon>Chitinophagia</taxon>
        <taxon>Chitinophagales</taxon>
        <taxon>Chitinophagaceae</taxon>
        <taxon>Chitinophaga</taxon>
    </lineage>
</organism>
<sequence>MKTIPENLLTSISKVAPLSGDPLELFINAAQKQIVKKGDYLLQEGNRCNHIWFVETGSCRGVHDNGNKEINTDFYFENTFITNLKSLRGNEPSAYNIQAMETSILRRWHKDELLALYGQSPDIAAFGRLWLEQLLIAQEAHMHWLKKYTPEERYQSVLSDSPELIQRVTLTQLSSYLGVSRETLSRIRRRIQ</sequence>
<dbReference type="InterPro" id="IPR014710">
    <property type="entry name" value="RmlC-like_jellyroll"/>
</dbReference>
<dbReference type="OrthoDB" id="948610at2"/>
<dbReference type="Pfam" id="PF00027">
    <property type="entry name" value="cNMP_binding"/>
    <property type="match status" value="1"/>
</dbReference>
<keyword evidence="3" id="KW-1185">Reference proteome</keyword>
<dbReference type="AlphaFoldDB" id="A0A2P8HUB5"/>
<gene>
    <name evidence="2" type="ORF">CLV51_1011089</name>
</gene>
<comment type="caution">
    <text evidence="2">The sequence shown here is derived from an EMBL/GenBank/DDBJ whole genome shotgun (WGS) entry which is preliminary data.</text>
</comment>
<dbReference type="InterPro" id="IPR018490">
    <property type="entry name" value="cNMP-bd_dom_sf"/>
</dbReference>
<dbReference type="SUPFAM" id="SSF51206">
    <property type="entry name" value="cAMP-binding domain-like"/>
    <property type="match status" value="1"/>
</dbReference>
<dbReference type="PROSITE" id="PS50042">
    <property type="entry name" value="CNMP_BINDING_3"/>
    <property type="match status" value="1"/>
</dbReference>
<proteinExistence type="predicted"/>
<name>A0A2P8HUB5_CHINA</name>
<dbReference type="Proteomes" id="UP000240971">
    <property type="component" value="Unassembled WGS sequence"/>
</dbReference>